<evidence type="ECO:0000313" key="2">
    <source>
        <dbReference type="Proteomes" id="UP000499080"/>
    </source>
</evidence>
<dbReference type="Proteomes" id="UP000499080">
    <property type="component" value="Unassembled WGS sequence"/>
</dbReference>
<dbReference type="EMBL" id="BGPR01116474">
    <property type="protein sequence ID" value="GBN07137.1"/>
    <property type="molecule type" value="Genomic_DNA"/>
</dbReference>
<name>A0A4Y2KZV1_ARAVE</name>
<comment type="caution">
    <text evidence="1">The sequence shown here is derived from an EMBL/GenBank/DDBJ whole genome shotgun (WGS) entry which is preliminary data.</text>
</comment>
<accession>A0A4Y2KZV1</accession>
<proteinExistence type="predicted"/>
<protein>
    <submittedName>
        <fullName evidence="1">Uncharacterized protein</fullName>
    </submittedName>
</protein>
<gene>
    <name evidence="1" type="ORF">AVEN_228323_1</name>
</gene>
<evidence type="ECO:0000313" key="1">
    <source>
        <dbReference type="EMBL" id="GBN07137.1"/>
    </source>
</evidence>
<organism evidence="1 2">
    <name type="scientific">Araneus ventricosus</name>
    <name type="common">Orbweaver spider</name>
    <name type="synonym">Epeira ventricosa</name>
    <dbReference type="NCBI Taxonomy" id="182803"/>
    <lineage>
        <taxon>Eukaryota</taxon>
        <taxon>Metazoa</taxon>
        <taxon>Ecdysozoa</taxon>
        <taxon>Arthropoda</taxon>
        <taxon>Chelicerata</taxon>
        <taxon>Arachnida</taxon>
        <taxon>Araneae</taxon>
        <taxon>Araneomorphae</taxon>
        <taxon>Entelegynae</taxon>
        <taxon>Araneoidea</taxon>
        <taxon>Araneidae</taxon>
        <taxon>Araneus</taxon>
    </lineage>
</organism>
<reference evidence="1 2" key="1">
    <citation type="journal article" date="2019" name="Sci. Rep.">
        <title>Orb-weaving spider Araneus ventricosus genome elucidates the spidroin gene catalogue.</title>
        <authorList>
            <person name="Kono N."/>
            <person name="Nakamura H."/>
            <person name="Ohtoshi R."/>
            <person name="Moran D.A.P."/>
            <person name="Shinohara A."/>
            <person name="Yoshida Y."/>
            <person name="Fujiwara M."/>
            <person name="Mori M."/>
            <person name="Tomita M."/>
            <person name="Arakawa K."/>
        </authorList>
    </citation>
    <scope>NUCLEOTIDE SEQUENCE [LARGE SCALE GENOMIC DNA]</scope>
</reference>
<dbReference type="OrthoDB" id="421226at2759"/>
<keyword evidence="2" id="KW-1185">Reference proteome</keyword>
<sequence>MYTRTERWAAHCFKKFDFEEELADGTFFEGETWWILEESPERTTTAVLSSLGDDGMKRRRRGRGCLDTEVANYENVGHDCGNGAKALDSTENTIEGTRKKTINWNLDGKDWFFFRENRANYVSSFLTLNCWLRCGTIPADVGWVVPYGKTL</sequence>
<dbReference type="AlphaFoldDB" id="A0A4Y2KZV1"/>